<reference evidence="3 4" key="1">
    <citation type="submission" date="2017-11" db="EMBL/GenBank/DDBJ databases">
        <title>Genomic Encyclopedia of Archaeal and Bacterial Type Strains, Phase II (KMG-II): From Individual Species to Whole Genera.</title>
        <authorList>
            <person name="Goeker M."/>
        </authorList>
    </citation>
    <scope>NUCLEOTIDE SEQUENCE [LARGE SCALE GENOMIC DNA]</scope>
    <source>
        <strain evidence="3 4">DSM 29128</strain>
    </source>
</reference>
<accession>A0A2M8W5C1</accession>
<comment type="caution">
    <text evidence="3">The sequence shown here is derived from an EMBL/GenBank/DDBJ whole genome shotgun (WGS) entry which is preliminary data.</text>
</comment>
<evidence type="ECO:0000256" key="1">
    <source>
        <dbReference type="ARBA" id="ARBA00022448"/>
    </source>
</evidence>
<dbReference type="PANTHER" id="PTHR34982:SF1">
    <property type="entry name" value="FLAGELLAR ASSEMBLY PROTEIN FLIH"/>
    <property type="match status" value="1"/>
</dbReference>
<keyword evidence="3" id="KW-0282">Flagellum</keyword>
<keyword evidence="3" id="KW-0966">Cell projection</keyword>
<dbReference type="AlphaFoldDB" id="A0A2M8W5C1"/>
<organism evidence="3 4">
    <name type="scientific">Yoonia maricola</name>
    <dbReference type="NCBI Taxonomy" id="420999"/>
    <lineage>
        <taxon>Bacteria</taxon>
        <taxon>Pseudomonadati</taxon>
        <taxon>Pseudomonadota</taxon>
        <taxon>Alphaproteobacteria</taxon>
        <taxon>Rhodobacterales</taxon>
        <taxon>Paracoccaceae</taxon>
        <taxon>Yoonia</taxon>
    </lineage>
</organism>
<dbReference type="GO" id="GO:0015031">
    <property type="term" value="P:protein transport"/>
    <property type="evidence" value="ECO:0007669"/>
    <property type="project" value="UniProtKB-KW"/>
</dbReference>
<keyword evidence="1" id="KW-0813">Transport</keyword>
<dbReference type="Proteomes" id="UP000228531">
    <property type="component" value="Unassembled WGS sequence"/>
</dbReference>
<dbReference type="InterPro" id="IPR051472">
    <property type="entry name" value="T3SS_Stator/FliH"/>
</dbReference>
<evidence type="ECO:0000256" key="2">
    <source>
        <dbReference type="ARBA" id="ARBA00022927"/>
    </source>
</evidence>
<evidence type="ECO:0000313" key="4">
    <source>
        <dbReference type="Proteomes" id="UP000228531"/>
    </source>
</evidence>
<keyword evidence="2" id="KW-0653">Protein transport</keyword>
<protein>
    <submittedName>
        <fullName evidence="3">Flagellar biosynthesis/type III secretory pathway protein FliH</fullName>
    </submittedName>
</protein>
<keyword evidence="3" id="KW-0969">Cilium</keyword>
<sequence>MSNVMLESFESETLLDQAPDEGFEKGFTQGHAAGLAAAAAGQEALTQELVQNIADLQFKYDEARGEITRAIGPLFAALAQKVFPQCVAEGFVDQIVALLHKTASRTAERSFTLRLHPQYQEAVSAALMTAGLDVNVSTDPALSPHAAWVAYDTGAAHIDCDQLLDDIKTILSSVDFIETRSETHG</sequence>
<name>A0A2M8W5C1_9RHOB</name>
<gene>
    <name evidence="3" type="ORF">BC777_2464</name>
</gene>
<proteinExistence type="predicted"/>
<dbReference type="EMBL" id="PGTY01000002">
    <property type="protein sequence ID" value="PJI86106.1"/>
    <property type="molecule type" value="Genomic_DNA"/>
</dbReference>
<dbReference type="PANTHER" id="PTHR34982">
    <property type="entry name" value="YOP PROTEINS TRANSLOCATION PROTEIN L"/>
    <property type="match status" value="1"/>
</dbReference>
<dbReference type="GO" id="GO:0005829">
    <property type="term" value="C:cytosol"/>
    <property type="evidence" value="ECO:0007669"/>
    <property type="project" value="TreeGrafter"/>
</dbReference>
<keyword evidence="4" id="KW-1185">Reference proteome</keyword>
<evidence type="ECO:0000313" key="3">
    <source>
        <dbReference type="EMBL" id="PJI86106.1"/>
    </source>
</evidence>